<reference evidence="4" key="2">
    <citation type="journal article" date="2018" name="BMC Genomics">
        <title>A manually annotated Actinidia chinensis var. chinensis (kiwifruit) genome highlights the challenges associated with draft genomes and gene prediction in plants.</title>
        <authorList>
            <person name="Pilkington S.M."/>
            <person name="Crowhurst R."/>
            <person name="Hilario E."/>
            <person name="Nardozza S."/>
            <person name="Fraser L."/>
            <person name="Peng Y."/>
            <person name="Gunaseelan K."/>
            <person name="Simpson R."/>
            <person name="Tahir J."/>
            <person name="Deroles S.C."/>
            <person name="Templeton K."/>
            <person name="Luo Z."/>
            <person name="Davy M."/>
            <person name="Cheng C."/>
            <person name="McNeilage M."/>
            <person name="Scaglione D."/>
            <person name="Liu Y."/>
            <person name="Zhang Q."/>
            <person name="Datson P."/>
            <person name="De Silva N."/>
            <person name="Gardiner S.E."/>
            <person name="Bassett H."/>
            <person name="Chagne D."/>
            <person name="McCallum J."/>
            <person name="Dzierzon H."/>
            <person name="Deng C."/>
            <person name="Wang Y.Y."/>
            <person name="Barron L."/>
            <person name="Manako K."/>
            <person name="Bowen J."/>
            <person name="Foster T.M."/>
            <person name="Erridge Z.A."/>
            <person name="Tiffin H."/>
            <person name="Waite C.N."/>
            <person name="Davies K.M."/>
            <person name="Grierson E.P."/>
            <person name="Laing W.A."/>
            <person name="Kirk R."/>
            <person name="Chen X."/>
            <person name="Wood M."/>
            <person name="Montefiori M."/>
            <person name="Brummell D.A."/>
            <person name="Schwinn K.E."/>
            <person name="Catanach A."/>
            <person name="Fullerton C."/>
            <person name="Li D."/>
            <person name="Meiyalaghan S."/>
            <person name="Nieuwenhuizen N."/>
            <person name="Read N."/>
            <person name="Prakash R."/>
            <person name="Hunter D."/>
            <person name="Zhang H."/>
            <person name="McKenzie M."/>
            <person name="Knabel M."/>
            <person name="Harris A."/>
            <person name="Allan A.C."/>
            <person name="Gleave A."/>
            <person name="Chen A."/>
            <person name="Janssen B.J."/>
            <person name="Plunkett B."/>
            <person name="Ampomah-Dwamena C."/>
            <person name="Voogd C."/>
            <person name="Leif D."/>
            <person name="Lafferty D."/>
            <person name="Souleyre E.J.F."/>
            <person name="Varkonyi-Gasic E."/>
            <person name="Gambi F."/>
            <person name="Hanley J."/>
            <person name="Yao J.L."/>
            <person name="Cheung J."/>
            <person name="David K.M."/>
            <person name="Warren B."/>
            <person name="Marsh K."/>
            <person name="Snowden K.C."/>
            <person name="Lin-Wang K."/>
            <person name="Brian L."/>
            <person name="Martinez-Sanchez M."/>
            <person name="Wang M."/>
            <person name="Ileperuma N."/>
            <person name="Macnee N."/>
            <person name="Campin R."/>
            <person name="McAtee P."/>
            <person name="Drummond R.S.M."/>
            <person name="Espley R.V."/>
            <person name="Ireland H.S."/>
            <person name="Wu R."/>
            <person name="Atkinson R.G."/>
            <person name="Karunairetnam S."/>
            <person name="Bulley S."/>
            <person name="Chunkath S."/>
            <person name="Hanley Z."/>
            <person name="Storey R."/>
            <person name="Thrimawithana A.H."/>
            <person name="Thomson S."/>
            <person name="David C."/>
            <person name="Testolin R."/>
            <person name="Huang H."/>
            <person name="Hellens R.P."/>
            <person name="Schaffer R.J."/>
        </authorList>
    </citation>
    <scope>NUCLEOTIDE SEQUENCE [LARGE SCALE GENOMIC DNA]</scope>
    <source>
        <strain evidence="4">cv. Red5</strain>
    </source>
</reference>
<dbReference type="Gene3D" id="3.10.350.10">
    <property type="entry name" value="LysM domain"/>
    <property type="match status" value="1"/>
</dbReference>
<dbReference type="EMBL" id="NKQK01000029">
    <property type="protein sequence ID" value="PSR84899.1"/>
    <property type="molecule type" value="Genomic_DNA"/>
</dbReference>
<dbReference type="Gramene" id="PSR84899">
    <property type="protein sequence ID" value="PSR84899"/>
    <property type="gene ID" value="CEY00_Acc32876"/>
</dbReference>
<dbReference type="PROSITE" id="PS51782">
    <property type="entry name" value="LYSM"/>
    <property type="match status" value="1"/>
</dbReference>
<evidence type="ECO:0000313" key="4">
    <source>
        <dbReference type="Proteomes" id="UP000241394"/>
    </source>
</evidence>
<dbReference type="FunCoup" id="A0A2R6P474">
    <property type="interactions" value="2549"/>
</dbReference>
<evidence type="ECO:0000259" key="2">
    <source>
        <dbReference type="PROSITE" id="PS51782"/>
    </source>
</evidence>
<dbReference type="OrthoDB" id="538216at2759"/>
<dbReference type="InterPro" id="IPR036779">
    <property type="entry name" value="LysM_dom_sf"/>
</dbReference>
<feature type="region of interest" description="Disordered" evidence="1">
    <location>
        <begin position="247"/>
        <end position="278"/>
    </location>
</feature>
<dbReference type="AlphaFoldDB" id="A0A2R6P474"/>
<name>A0A2R6P474_ACTCC</name>
<reference evidence="3 4" key="1">
    <citation type="submission" date="2017-07" db="EMBL/GenBank/DDBJ databases">
        <title>An improved, manually edited Actinidia chinensis var. chinensis (kiwifruit) genome highlights the challenges associated with draft genomes and gene prediction in plants.</title>
        <authorList>
            <person name="Pilkington S."/>
            <person name="Crowhurst R."/>
            <person name="Hilario E."/>
            <person name="Nardozza S."/>
            <person name="Fraser L."/>
            <person name="Peng Y."/>
            <person name="Gunaseelan K."/>
            <person name="Simpson R."/>
            <person name="Tahir J."/>
            <person name="Deroles S."/>
            <person name="Templeton K."/>
            <person name="Luo Z."/>
            <person name="Davy M."/>
            <person name="Cheng C."/>
            <person name="Mcneilage M."/>
            <person name="Scaglione D."/>
            <person name="Liu Y."/>
            <person name="Zhang Q."/>
            <person name="Datson P."/>
            <person name="De Silva N."/>
            <person name="Gardiner S."/>
            <person name="Bassett H."/>
            <person name="Chagne D."/>
            <person name="Mccallum J."/>
            <person name="Dzierzon H."/>
            <person name="Deng C."/>
            <person name="Wang Y.-Y."/>
            <person name="Barron N."/>
            <person name="Manako K."/>
            <person name="Bowen J."/>
            <person name="Foster T."/>
            <person name="Erridge Z."/>
            <person name="Tiffin H."/>
            <person name="Waite C."/>
            <person name="Davies K."/>
            <person name="Grierson E."/>
            <person name="Laing W."/>
            <person name="Kirk R."/>
            <person name="Chen X."/>
            <person name="Wood M."/>
            <person name="Montefiori M."/>
            <person name="Brummell D."/>
            <person name="Schwinn K."/>
            <person name="Catanach A."/>
            <person name="Fullerton C."/>
            <person name="Li D."/>
            <person name="Meiyalaghan S."/>
            <person name="Nieuwenhuizen N."/>
            <person name="Read N."/>
            <person name="Prakash R."/>
            <person name="Hunter D."/>
            <person name="Zhang H."/>
            <person name="Mckenzie M."/>
            <person name="Knabel M."/>
            <person name="Harris A."/>
            <person name="Allan A."/>
            <person name="Chen A."/>
            <person name="Janssen B."/>
            <person name="Plunkett B."/>
            <person name="Dwamena C."/>
            <person name="Voogd C."/>
            <person name="Leif D."/>
            <person name="Lafferty D."/>
            <person name="Souleyre E."/>
            <person name="Varkonyi-Gasic E."/>
            <person name="Gambi F."/>
            <person name="Hanley J."/>
            <person name="Yao J.-L."/>
            <person name="Cheung J."/>
            <person name="David K."/>
            <person name="Warren B."/>
            <person name="Marsh K."/>
            <person name="Snowden K."/>
            <person name="Lin-Wang K."/>
            <person name="Brian L."/>
            <person name="Martinez-Sanchez M."/>
            <person name="Wang M."/>
            <person name="Ileperuma N."/>
            <person name="Macnee N."/>
            <person name="Campin R."/>
            <person name="Mcatee P."/>
            <person name="Drummond R."/>
            <person name="Espley R."/>
            <person name="Ireland H."/>
            <person name="Wu R."/>
            <person name="Atkinson R."/>
            <person name="Karunairetnam S."/>
            <person name="Bulley S."/>
            <person name="Chunkath S."/>
            <person name="Hanley Z."/>
            <person name="Storey R."/>
            <person name="Thrimawithana A."/>
            <person name="Thomson S."/>
            <person name="David C."/>
            <person name="Testolin R."/>
        </authorList>
    </citation>
    <scope>NUCLEOTIDE SEQUENCE [LARGE SCALE GENOMIC DNA]</scope>
    <source>
        <strain evidence="4">cv. Red5</strain>
        <tissue evidence="3">Young leaf</tissue>
    </source>
</reference>
<sequence>MERARKNNGDYSFRNHHQEVDRVSNGGMTSNLLISSSPDRPSTPPLPLSRPPDCVGVDCGSYIEHRVSKMDTLAGVAIKYGVEVADIKRINGLVTDLQMFARKSIRIPQPGRHQPSTTPSNGLDNQGTSCSEQTPPIRRHSDLFESFLSLKLKSTPPQTISPAMSDLQGYYSLKPIDHKTPSEGLEMAVYRDYLKDGPFSQPSPLCNPPLSHHTNSRSCLANGFLPENGKLAEDMLVEVREGDSDKWNENLQRRRQKSEADISSRAPEQLQEDNSSGGGFSAIIRKGLALRPKAAASLTSSGGDAEAGLLNPITIGLGDSLFSEDFNGVIKLSSASCLKDQDNSSSSSIWPTSKWSLKPADLQAFSTAAITSLRNKAALD</sequence>
<dbReference type="InterPro" id="IPR018392">
    <property type="entry name" value="LysM"/>
</dbReference>
<organism evidence="3 4">
    <name type="scientific">Actinidia chinensis var. chinensis</name>
    <name type="common">Chinese soft-hair kiwi</name>
    <dbReference type="NCBI Taxonomy" id="1590841"/>
    <lineage>
        <taxon>Eukaryota</taxon>
        <taxon>Viridiplantae</taxon>
        <taxon>Streptophyta</taxon>
        <taxon>Embryophyta</taxon>
        <taxon>Tracheophyta</taxon>
        <taxon>Spermatophyta</taxon>
        <taxon>Magnoliopsida</taxon>
        <taxon>eudicotyledons</taxon>
        <taxon>Gunneridae</taxon>
        <taxon>Pentapetalae</taxon>
        <taxon>asterids</taxon>
        <taxon>Ericales</taxon>
        <taxon>Actinidiaceae</taxon>
        <taxon>Actinidia</taxon>
    </lineage>
</organism>
<dbReference type="PANTHER" id="PTHR20932">
    <property type="entry name" value="LYSM AND PUTATIVE PEPTIDOGLYCAN-BINDING DOMAIN-CONTAINING PROTEIN"/>
    <property type="match status" value="1"/>
</dbReference>
<dbReference type="PANTHER" id="PTHR20932:SF55">
    <property type="entry name" value="LYSM DOMAIN-CONTAINING PROTEIN"/>
    <property type="match status" value="1"/>
</dbReference>
<evidence type="ECO:0000313" key="3">
    <source>
        <dbReference type="EMBL" id="PSR84899.1"/>
    </source>
</evidence>
<gene>
    <name evidence="3" type="ORF">CEY00_Acc32876</name>
</gene>
<evidence type="ECO:0000256" key="1">
    <source>
        <dbReference type="SAM" id="MobiDB-lite"/>
    </source>
</evidence>
<protein>
    <submittedName>
        <fullName evidence="3">LysM and putative peptidoglycan-binding domain-containing protein</fullName>
    </submittedName>
</protein>
<feature type="domain" description="LysM" evidence="2">
    <location>
        <begin position="63"/>
        <end position="107"/>
    </location>
</feature>
<feature type="compositionally biased region" description="Basic and acidic residues" evidence="1">
    <location>
        <begin position="247"/>
        <end position="262"/>
    </location>
</feature>
<dbReference type="InParanoid" id="A0A2R6P474"/>
<dbReference type="Proteomes" id="UP000241394">
    <property type="component" value="Chromosome LG29"/>
</dbReference>
<dbReference type="CDD" id="cd00118">
    <property type="entry name" value="LysM"/>
    <property type="match status" value="1"/>
</dbReference>
<dbReference type="InterPro" id="IPR045030">
    <property type="entry name" value="LYSM1-4"/>
</dbReference>
<accession>A0A2R6P474</accession>
<feature type="region of interest" description="Disordered" evidence="1">
    <location>
        <begin position="1"/>
        <end position="51"/>
    </location>
</feature>
<proteinExistence type="predicted"/>
<dbReference type="SUPFAM" id="SSF54106">
    <property type="entry name" value="LysM domain"/>
    <property type="match status" value="1"/>
</dbReference>
<dbReference type="Pfam" id="PF01476">
    <property type="entry name" value="LysM"/>
    <property type="match status" value="1"/>
</dbReference>
<keyword evidence="4" id="KW-1185">Reference proteome</keyword>
<dbReference type="OMA" id="FMDRRER"/>
<feature type="compositionally biased region" description="Pro residues" evidence="1">
    <location>
        <begin position="41"/>
        <end position="50"/>
    </location>
</feature>
<comment type="caution">
    <text evidence="3">The sequence shown here is derived from an EMBL/GenBank/DDBJ whole genome shotgun (WGS) entry which is preliminary data.</text>
</comment>
<feature type="region of interest" description="Disordered" evidence="1">
    <location>
        <begin position="108"/>
        <end position="134"/>
    </location>
</feature>
<feature type="compositionally biased region" description="Polar residues" evidence="1">
    <location>
        <begin position="114"/>
        <end position="134"/>
    </location>
</feature>